<keyword evidence="4" id="KW-1185">Reference proteome</keyword>
<reference evidence="3" key="1">
    <citation type="submission" date="2022-10" db="EMBL/GenBank/DDBJ databases">
        <title>Characterization and whole genome sequencing of a new Roseateles species, isolated from fresh water.</title>
        <authorList>
            <person name="Guliayeva D.Y."/>
            <person name="Akhremchuk A.E."/>
            <person name="Sikolenko M.A."/>
            <person name="Valentovich L.N."/>
            <person name="Sidarenka A.V."/>
        </authorList>
    </citation>
    <scope>NUCLEOTIDE SEQUENCE</scope>
    <source>
        <strain evidence="3">BIM B-1768</strain>
    </source>
</reference>
<evidence type="ECO:0000259" key="2">
    <source>
        <dbReference type="SMART" id="SM00062"/>
    </source>
</evidence>
<name>A0ABY6B6V2_9BURK</name>
<evidence type="ECO:0000313" key="4">
    <source>
        <dbReference type="Proteomes" id="UP001064933"/>
    </source>
</evidence>
<dbReference type="PANTHER" id="PTHR35936">
    <property type="entry name" value="MEMBRANE-BOUND LYTIC MUREIN TRANSGLYCOSYLASE F"/>
    <property type="match status" value="1"/>
</dbReference>
<evidence type="ECO:0000256" key="1">
    <source>
        <dbReference type="ARBA" id="ARBA00022729"/>
    </source>
</evidence>
<dbReference type="PANTHER" id="PTHR35936:SF17">
    <property type="entry name" value="ARGININE-BINDING EXTRACELLULAR PROTEIN ARTP"/>
    <property type="match status" value="1"/>
</dbReference>
<sequence>MRRIAARGQLRVCIWPDYYGVTYRHPRDDTLSGIDIDLSAALAKDLGVRLSYVESSFPRLVDDLNAERCDVAMFAIGQLPQRQALLAFTQPYLQSDIYGVTTRANRVVKRWEDIDQTGVVVAVQAGTFMEPVMRQALTHARLLVVHPPATRERELESGRADVFMTDYAYSRRLLDNADWARLVAPPRPFHVMPYAYAMKQGDPAWQARMDAFVSAIKRDGRLRAAAQRHGLAGIVVR</sequence>
<dbReference type="Pfam" id="PF00497">
    <property type="entry name" value="SBP_bac_3"/>
    <property type="match status" value="1"/>
</dbReference>
<feature type="domain" description="Solute-binding protein family 3/N-terminal" evidence="2">
    <location>
        <begin position="9"/>
        <end position="233"/>
    </location>
</feature>
<protein>
    <submittedName>
        <fullName evidence="3">ABC transporter substrate-binding protein</fullName>
    </submittedName>
</protein>
<organism evidence="3 4">
    <name type="scientific">Roseateles amylovorans</name>
    <dbReference type="NCBI Taxonomy" id="2978473"/>
    <lineage>
        <taxon>Bacteria</taxon>
        <taxon>Pseudomonadati</taxon>
        <taxon>Pseudomonadota</taxon>
        <taxon>Betaproteobacteria</taxon>
        <taxon>Burkholderiales</taxon>
        <taxon>Sphaerotilaceae</taxon>
        <taxon>Roseateles</taxon>
    </lineage>
</organism>
<dbReference type="Gene3D" id="3.40.190.10">
    <property type="entry name" value="Periplasmic binding protein-like II"/>
    <property type="match status" value="2"/>
</dbReference>
<evidence type="ECO:0000313" key="3">
    <source>
        <dbReference type="EMBL" id="UXH80772.1"/>
    </source>
</evidence>
<keyword evidence="1" id="KW-0732">Signal</keyword>
<dbReference type="SMART" id="SM00062">
    <property type="entry name" value="PBPb"/>
    <property type="match status" value="1"/>
</dbReference>
<dbReference type="Proteomes" id="UP001064933">
    <property type="component" value="Chromosome"/>
</dbReference>
<dbReference type="EMBL" id="CP104562">
    <property type="protein sequence ID" value="UXH80772.1"/>
    <property type="molecule type" value="Genomic_DNA"/>
</dbReference>
<dbReference type="CDD" id="cd13530">
    <property type="entry name" value="PBP2_peptides_like"/>
    <property type="match status" value="1"/>
</dbReference>
<dbReference type="InterPro" id="IPR001638">
    <property type="entry name" value="Solute-binding_3/MltF_N"/>
</dbReference>
<proteinExistence type="predicted"/>
<accession>A0ABY6B6V2</accession>
<dbReference type="SUPFAM" id="SSF53850">
    <property type="entry name" value="Periplasmic binding protein-like II"/>
    <property type="match status" value="1"/>
</dbReference>
<gene>
    <name evidence="3" type="ORF">N4261_02500</name>
</gene>